<proteinExistence type="predicted"/>
<keyword evidence="2" id="KW-0282">Flagellum</keyword>
<protein>
    <submittedName>
        <fullName evidence="2">Flagellar motor component MotA</fullName>
    </submittedName>
</protein>
<keyword evidence="2" id="KW-0969">Cilium</keyword>
<feature type="transmembrane region" description="Helical" evidence="1">
    <location>
        <begin position="42"/>
        <end position="67"/>
    </location>
</feature>
<comment type="caution">
    <text evidence="2">The sequence shown here is derived from an EMBL/GenBank/DDBJ whole genome shotgun (WGS) entry which is preliminary data.</text>
</comment>
<dbReference type="AlphaFoldDB" id="A0A7W6WM51"/>
<keyword evidence="1" id="KW-1133">Transmembrane helix</keyword>
<gene>
    <name evidence="2" type="ORF">GGD88_003314</name>
</gene>
<reference evidence="2 3" key="1">
    <citation type="submission" date="2020-08" db="EMBL/GenBank/DDBJ databases">
        <title>Genome sequencing of Purple Non-Sulfur Bacteria from various extreme environments.</title>
        <authorList>
            <person name="Mayer M."/>
        </authorList>
    </citation>
    <scope>NUCLEOTIDE SEQUENCE [LARGE SCALE GENOMIC DNA]</scope>
    <source>
        <strain evidence="2 3">JA135</strain>
    </source>
</reference>
<evidence type="ECO:0000313" key="2">
    <source>
        <dbReference type="EMBL" id="MBB4287564.1"/>
    </source>
</evidence>
<keyword evidence="1" id="KW-0812">Transmembrane</keyword>
<keyword evidence="2" id="KW-0966">Cell projection</keyword>
<dbReference type="Proteomes" id="UP000555728">
    <property type="component" value="Unassembled WGS sequence"/>
</dbReference>
<keyword evidence="1" id="KW-0472">Membrane</keyword>
<sequence length="72" mass="7992">MENRITKLEVEFGYVRRDLDEIKTELKDISHRLARMPTTNGLWGMIATVIGVALTMIGITVGVIAHLTATLP</sequence>
<keyword evidence="3" id="KW-1185">Reference proteome</keyword>
<name>A0A7W6WM51_9PROT</name>
<evidence type="ECO:0000313" key="3">
    <source>
        <dbReference type="Proteomes" id="UP000555728"/>
    </source>
</evidence>
<evidence type="ECO:0000256" key="1">
    <source>
        <dbReference type="SAM" id="Phobius"/>
    </source>
</evidence>
<dbReference type="EMBL" id="JACIGI010000041">
    <property type="protein sequence ID" value="MBB4287564.1"/>
    <property type="molecule type" value="Genomic_DNA"/>
</dbReference>
<dbReference type="RefSeq" id="WP_184437438.1">
    <property type="nucleotide sequence ID" value="NZ_JACIGI010000041.1"/>
</dbReference>
<organism evidence="2 3">
    <name type="scientific">Roseospira goensis</name>
    <dbReference type="NCBI Taxonomy" id="391922"/>
    <lineage>
        <taxon>Bacteria</taxon>
        <taxon>Pseudomonadati</taxon>
        <taxon>Pseudomonadota</taxon>
        <taxon>Alphaproteobacteria</taxon>
        <taxon>Rhodospirillales</taxon>
        <taxon>Rhodospirillaceae</taxon>
        <taxon>Roseospira</taxon>
    </lineage>
</organism>
<accession>A0A7W6WM51</accession>